<evidence type="ECO:0000256" key="10">
    <source>
        <dbReference type="ARBA" id="ARBA00022737"/>
    </source>
</evidence>
<keyword evidence="14" id="KW-1133">Transmembrane helix</keyword>
<evidence type="ECO:0000256" key="12">
    <source>
        <dbReference type="ARBA" id="ARBA00022777"/>
    </source>
</evidence>
<dbReference type="PROSITE" id="PS50011">
    <property type="entry name" value="PROTEIN_KINASE_DOM"/>
    <property type="match status" value="1"/>
</dbReference>
<keyword evidence="4" id="KW-0723">Serine/threonine-protein kinase</keyword>
<keyword evidence="11" id="KW-0547">Nucleotide-binding</keyword>
<dbReference type="AlphaFoldDB" id="A0A140G4H4"/>
<evidence type="ECO:0000256" key="17">
    <source>
        <dbReference type="ARBA" id="ARBA00023180"/>
    </source>
</evidence>
<evidence type="ECO:0000256" key="8">
    <source>
        <dbReference type="ARBA" id="ARBA00022692"/>
    </source>
</evidence>
<evidence type="ECO:0000256" key="1">
    <source>
        <dbReference type="ARBA" id="ARBA00004162"/>
    </source>
</evidence>
<sequence length="195" mass="21441">MHRLNIAIDIASAIEYLHNGCPSTIIHGDLKPSNVLLDDEMTAHVGDFGLAKIVSTISSGAEQHRSSSLAIKGTIGYVPPEYGMSDMVSIEGDIYSYGILLLEMFTGKKPTNNSFIDELNLHIFVERSLPYEVMEIVDPSIQSEDGIGNLVDGLASVLRIGVACSKELPTERMKMVDAIRGLQKVKDMYKNELRK</sequence>
<comment type="subcellular location">
    <subcellularLocation>
        <location evidence="1">Cell membrane</location>
        <topology evidence="1">Single-pass membrane protein</topology>
    </subcellularLocation>
</comment>
<dbReference type="GO" id="GO:0005886">
    <property type="term" value="C:plasma membrane"/>
    <property type="evidence" value="ECO:0007669"/>
    <property type="project" value="UniProtKB-SubCell"/>
</dbReference>
<dbReference type="Pfam" id="PF00069">
    <property type="entry name" value="Pkinase"/>
    <property type="match status" value="1"/>
</dbReference>
<dbReference type="EC" id="2.7.11.1" evidence="2"/>
<evidence type="ECO:0000313" key="21">
    <source>
        <dbReference type="EMBL" id="AMM42946.1"/>
    </source>
</evidence>
<keyword evidence="5" id="KW-0597">Phosphoprotein</keyword>
<keyword evidence="13" id="KW-0067">ATP-binding</keyword>
<dbReference type="FunFam" id="1.10.510.10:FF:000358">
    <property type="entry name" value="Putative leucine-rich repeat receptor-like serine/threonine-protein kinase"/>
    <property type="match status" value="1"/>
</dbReference>
<evidence type="ECO:0000256" key="16">
    <source>
        <dbReference type="ARBA" id="ARBA00023170"/>
    </source>
</evidence>
<evidence type="ECO:0000256" key="5">
    <source>
        <dbReference type="ARBA" id="ARBA00022553"/>
    </source>
</evidence>
<keyword evidence="3" id="KW-1003">Cell membrane</keyword>
<accession>A0A140G4H4</accession>
<organism evidence="21">
    <name type="scientific">Vernicia montana</name>
    <dbReference type="NCBI Taxonomy" id="316732"/>
    <lineage>
        <taxon>Eukaryota</taxon>
        <taxon>Viridiplantae</taxon>
        <taxon>Streptophyta</taxon>
        <taxon>Embryophyta</taxon>
        <taxon>Tracheophyta</taxon>
        <taxon>Spermatophyta</taxon>
        <taxon>Magnoliopsida</taxon>
        <taxon>eudicotyledons</taxon>
        <taxon>Gunneridae</taxon>
        <taxon>Pentapetalae</taxon>
        <taxon>rosids</taxon>
        <taxon>fabids</taxon>
        <taxon>Malpighiales</taxon>
        <taxon>Euphorbiaceae</taxon>
        <taxon>Crotonoideae</taxon>
        <taxon>Aleuritideae</taxon>
        <taxon>Vernicia</taxon>
    </lineage>
</organism>
<dbReference type="Gene3D" id="1.10.510.10">
    <property type="entry name" value="Transferase(Phosphotransferase) domain 1"/>
    <property type="match status" value="1"/>
</dbReference>
<evidence type="ECO:0000256" key="6">
    <source>
        <dbReference type="ARBA" id="ARBA00022614"/>
    </source>
</evidence>
<comment type="catalytic activity">
    <reaction evidence="18">
        <text>L-threonyl-[protein] + ATP = O-phospho-L-threonyl-[protein] + ADP + H(+)</text>
        <dbReference type="Rhea" id="RHEA:46608"/>
        <dbReference type="Rhea" id="RHEA-COMP:11060"/>
        <dbReference type="Rhea" id="RHEA-COMP:11605"/>
        <dbReference type="ChEBI" id="CHEBI:15378"/>
        <dbReference type="ChEBI" id="CHEBI:30013"/>
        <dbReference type="ChEBI" id="CHEBI:30616"/>
        <dbReference type="ChEBI" id="CHEBI:61977"/>
        <dbReference type="ChEBI" id="CHEBI:456216"/>
        <dbReference type="EC" id="2.7.11.1"/>
    </reaction>
</comment>
<keyword evidence="6" id="KW-0433">Leucine-rich repeat</keyword>
<evidence type="ECO:0000256" key="11">
    <source>
        <dbReference type="ARBA" id="ARBA00022741"/>
    </source>
</evidence>
<dbReference type="InterPro" id="IPR011009">
    <property type="entry name" value="Kinase-like_dom_sf"/>
</dbReference>
<evidence type="ECO:0000256" key="14">
    <source>
        <dbReference type="ARBA" id="ARBA00022989"/>
    </source>
</evidence>
<evidence type="ECO:0000256" key="9">
    <source>
        <dbReference type="ARBA" id="ARBA00022729"/>
    </source>
</evidence>
<dbReference type="PANTHER" id="PTHR48055">
    <property type="entry name" value="LEUCINE-RICH REPEAT RECEPTOR PROTEIN KINASE EMS1"/>
    <property type="match status" value="1"/>
</dbReference>
<dbReference type="EMBL" id="KT805694">
    <property type="protein sequence ID" value="AMM42946.1"/>
    <property type="molecule type" value="mRNA"/>
</dbReference>
<name>A0A140G4H4_9ROSI</name>
<keyword evidence="12" id="KW-0418">Kinase</keyword>
<protein>
    <recommendedName>
        <fullName evidence="2">non-specific serine/threonine protein kinase</fullName>
        <ecNumber evidence="2">2.7.11.1</ecNumber>
    </recommendedName>
</protein>
<evidence type="ECO:0000256" key="2">
    <source>
        <dbReference type="ARBA" id="ARBA00012513"/>
    </source>
</evidence>
<proteinExistence type="evidence at transcript level"/>
<evidence type="ECO:0000256" key="3">
    <source>
        <dbReference type="ARBA" id="ARBA00022475"/>
    </source>
</evidence>
<dbReference type="SUPFAM" id="SSF56112">
    <property type="entry name" value="Protein kinase-like (PK-like)"/>
    <property type="match status" value="1"/>
</dbReference>
<evidence type="ECO:0000256" key="15">
    <source>
        <dbReference type="ARBA" id="ARBA00023136"/>
    </source>
</evidence>
<evidence type="ECO:0000256" key="18">
    <source>
        <dbReference type="ARBA" id="ARBA00047899"/>
    </source>
</evidence>
<evidence type="ECO:0000256" key="4">
    <source>
        <dbReference type="ARBA" id="ARBA00022527"/>
    </source>
</evidence>
<evidence type="ECO:0000259" key="20">
    <source>
        <dbReference type="PROSITE" id="PS50011"/>
    </source>
</evidence>
<keyword evidence="15" id="KW-0472">Membrane</keyword>
<keyword evidence="16" id="KW-0675">Receptor</keyword>
<evidence type="ECO:0000256" key="13">
    <source>
        <dbReference type="ARBA" id="ARBA00022840"/>
    </source>
</evidence>
<keyword evidence="7" id="KW-0808">Transferase</keyword>
<dbReference type="GO" id="GO:0004674">
    <property type="term" value="F:protein serine/threonine kinase activity"/>
    <property type="evidence" value="ECO:0007669"/>
    <property type="project" value="UniProtKB-KW"/>
</dbReference>
<evidence type="ECO:0000256" key="7">
    <source>
        <dbReference type="ARBA" id="ARBA00022679"/>
    </source>
</evidence>
<feature type="domain" description="Protein kinase" evidence="20">
    <location>
        <begin position="1"/>
        <end position="195"/>
    </location>
</feature>
<dbReference type="PANTHER" id="PTHR48055:SF55">
    <property type="entry name" value="PROTEIN KINASE DOMAIN-CONTAINING PROTEIN"/>
    <property type="match status" value="1"/>
</dbReference>
<dbReference type="GO" id="GO:0005524">
    <property type="term" value="F:ATP binding"/>
    <property type="evidence" value="ECO:0007669"/>
    <property type="project" value="UniProtKB-KW"/>
</dbReference>
<keyword evidence="17" id="KW-0325">Glycoprotein</keyword>
<keyword evidence="10" id="KW-0677">Repeat</keyword>
<dbReference type="InterPro" id="IPR051564">
    <property type="entry name" value="LRR_receptor-like_kinase"/>
</dbReference>
<keyword evidence="9" id="KW-0732">Signal</keyword>
<comment type="catalytic activity">
    <reaction evidence="19">
        <text>L-seryl-[protein] + ATP = O-phospho-L-seryl-[protein] + ADP + H(+)</text>
        <dbReference type="Rhea" id="RHEA:17989"/>
        <dbReference type="Rhea" id="RHEA-COMP:9863"/>
        <dbReference type="Rhea" id="RHEA-COMP:11604"/>
        <dbReference type="ChEBI" id="CHEBI:15378"/>
        <dbReference type="ChEBI" id="CHEBI:29999"/>
        <dbReference type="ChEBI" id="CHEBI:30616"/>
        <dbReference type="ChEBI" id="CHEBI:83421"/>
        <dbReference type="ChEBI" id="CHEBI:456216"/>
        <dbReference type="EC" id="2.7.11.1"/>
    </reaction>
</comment>
<reference evidence="21" key="1">
    <citation type="journal article" date="2015" name="Int J Genomics">
        <title>Genome-Wide Identification and Characterization of the LRR-RLK Gene Family in Two Vernicia Species.</title>
        <authorList>
            <person name="Zhu H."/>
            <person name="Wang Y."/>
            <person name="Yin H."/>
            <person name="Gao M."/>
            <person name="Zhang Q."/>
            <person name="Chen Y."/>
        </authorList>
    </citation>
    <scope>NUCLEOTIDE SEQUENCE</scope>
</reference>
<dbReference type="PROSITE" id="PS00108">
    <property type="entry name" value="PROTEIN_KINASE_ST"/>
    <property type="match status" value="1"/>
</dbReference>
<dbReference type="InterPro" id="IPR008271">
    <property type="entry name" value="Ser/Thr_kinase_AS"/>
</dbReference>
<evidence type="ECO:0000256" key="19">
    <source>
        <dbReference type="ARBA" id="ARBA00048679"/>
    </source>
</evidence>
<keyword evidence="8" id="KW-0812">Transmembrane</keyword>
<dbReference type="InterPro" id="IPR000719">
    <property type="entry name" value="Prot_kinase_dom"/>
</dbReference>